<accession>A0A1B9F3A8</accession>
<comment type="subcellular location">
    <subcellularLocation>
        <location evidence="6">Cell membrane</location>
        <topology evidence="6">Multi-pass membrane protein</topology>
    </subcellularLocation>
    <subcellularLocation>
        <location evidence="1">Membrane</location>
        <topology evidence="1">Multi-pass membrane protein</topology>
    </subcellularLocation>
</comment>
<reference evidence="8 9" key="1">
    <citation type="submission" date="2016-06" db="EMBL/GenBank/DDBJ databases">
        <title>Respiratory ammonification of nitrate coupled to the oxidation of elemental sulfur in deep-sea autotrophic thermophilic bacteria.</title>
        <authorList>
            <person name="Slobodkina G.B."/>
            <person name="Mardanov A.V."/>
            <person name="Ravin N.V."/>
            <person name="Frolova A.A."/>
            <person name="Viryasiv M.B."/>
            <person name="Chernyh N.A."/>
            <person name="Bonch-Osmolovskaya E.A."/>
            <person name="Slobodkin A.I."/>
        </authorList>
    </citation>
    <scope>NUCLEOTIDE SEQUENCE [LARGE SCALE GENOMIC DNA]</scope>
    <source>
        <strain evidence="8 9">S69</strain>
    </source>
</reference>
<dbReference type="PANTHER" id="PTHR30477">
    <property type="entry name" value="ABC-TRANSPORTER METAL-BINDING PROTEIN"/>
    <property type="match status" value="1"/>
</dbReference>
<dbReference type="EMBL" id="MAGO01000012">
    <property type="protein sequence ID" value="OCC14416.1"/>
    <property type="molecule type" value="Genomic_DNA"/>
</dbReference>
<dbReference type="Pfam" id="PF00950">
    <property type="entry name" value="ABC-3"/>
    <property type="match status" value="1"/>
</dbReference>
<dbReference type="AlphaFoldDB" id="A0A1B9F3A8"/>
<name>A0A1B9F3A8_9BACT</name>
<dbReference type="PANTHER" id="PTHR30477:SF0">
    <property type="entry name" value="METAL TRANSPORT SYSTEM MEMBRANE PROTEIN TM_0125-RELATED"/>
    <property type="match status" value="1"/>
</dbReference>
<evidence type="ECO:0000256" key="2">
    <source>
        <dbReference type="ARBA" id="ARBA00008034"/>
    </source>
</evidence>
<feature type="transmembrane region" description="Helical" evidence="7">
    <location>
        <begin position="32"/>
        <end position="49"/>
    </location>
</feature>
<dbReference type="GO" id="GO:0055085">
    <property type="term" value="P:transmembrane transport"/>
    <property type="evidence" value="ECO:0007669"/>
    <property type="project" value="InterPro"/>
</dbReference>
<feature type="transmembrane region" description="Helical" evidence="7">
    <location>
        <begin position="61"/>
        <end position="82"/>
    </location>
</feature>
<evidence type="ECO:0000256" key="1">
    <source>
        <dbReference type="ARBA" id="ARBA00004141"/>
    </source>
</evidence>
<dbReference type="Proteomes" id="UP000093080">
    <property type="component" value="Unassembled WGS sequence"/>
</dbReference>
<dbReference type="GO" id="GO:0043190">
    <property type="term" value="C:ATP-binding cassette (ABC) transporter complex"/>
    <property type="evidence" value="ECO:0007669"/>
    <property type="project" value="InterPro"/>
</dbReference>
<evidence type="ECO:0000256" key="5">
    <source>
        <dbReference type="ARBA" id="ARBA00023136"/>
    </source>
</evidence>
<keyword evidence="9" id="KW-1185">Reference proteome</keyword>
<evidence type="ECO:0000256" key="7">
    <source>
        <dbReference type="SAM" id="Phobius"/>
    </source>
</evidence>
<feature type="transmembrane region" description="Helical" evidence="7">
    <location>
        <begin position="140"/>
        <end position="157"/>
    </location>
</feature>
<feature type="transmembrane region" description="Helical" evidence="7">
    <location>
        <begin position="188"/>
        <end position="210"/>
    </location>
</feature>
<dbReference type="STRING" id="1156395.DBT_2145"/>
<keyword evidence="4 7" id="KW-1133">Transmembrane helix</keyword>
<feature type="transmembrane region" description="Helical" evidence="7">
    <location>
        <begin position="102"/>
        <end position="120"/>
    </location>
</feature>
<evidence type="ECO:0000256" key="4">
    <source>
        <dbReference type="ARBA" id="ARBA00022989"/>
    </source>
</evidence>
<evidence type="ECO:0000256" key="3">
    <source>
        <dbReference type="ARBA" id="ARBA00022692"/>
    </source>
</evidence>
<evidence type="ECO:0000313" key="9">
    <source>
        <dbReference type="Proteomes" id="UP000093080"/>
    </source>
</evidence>
<proteinExistence type="inferred from homology"/>
<evidence type="ECO:0000313" key="8">
    <source>
        <dbReference type="EMBL" id="OCC14416.1"/>
    </source>
</evidence>
<dbReference type="GO" id="GO:0010043">
    <property type="term" value="P:response to zinc ion"/>
    <property type="evidence" value="ECO:0007669"/>
    <property type="project" value="TreeGrafter"/>
</dbReference>
<dbReference type="SUPFAM" id="SSF81345">
    <property type="entry name" value="ABC transporter involved in vitamin B12 uptake, BtuC"/>
    <property type="match status" value="1"/>
</dbReference>
<comment type="caution">
    <text evidence="8">The sequence shown here is derived from an EMBL/GenBank/DDBJ whole genome shotgun (WGS) entry which is preliminary data.</text>
</comment>
<organism evidence="8 9">
    <name type="scientific">Dissulfuribacter thermophilus</name>
    <dbReference type="NCBI Taxonomy" id="1156395"/>
    <lineage>
        <taxon>Bacteria</taxon>
        <taxon>Pseudomonadati</taxon>
        <taxon>Thermodesulfobacteriota</taxon>
        <taxon>Dissulfuribacteria</taxon>
        <taxon>Dissulfuribacterales</taxon>
        <taxon>Dissulfuribacteraceae</taxon>
        <taxon>Dissulfuribacter</taxon>
    </lineage>
</organism>
<comment type="similarity">
    <text evidence="2 6">Belongs to the ABC-3 integral membrane protein family.</text>
</comment>
<dbReference type="Gene3D" id="1.10.3470.10">
    <property type="entry name" value="ABC transporter involved in vitamin B12 uptake, BtuC"/>
    <property type="match status" value="1"/>
</dbReference>
<sequence length="239" mass="24950">MVLRREAMIGHGLSHATFAGVALGLLMGYEPMLLALLVAAIGAVFMIRLKEDSGLGGDTGIGILSSIGMALGVVIATIAGDFNADLLSYLFGSILTIQPHEVIISGFLAAFTIGLFCWFYQDLIYITFDKECAKASGISAHRLEVILGIITAVTVVVGMRIVGLLLVTALMVIPGASALLISKSVKSAILLSVLIGVTTVILGLIVSYYLNFPASGSIVILEGIVLGGALVEHNYSRIG</sequence>
<keyword evidence="3 6" id="KW-0812">Transmembrane</keyword>
<evidence type="ECO:0000256" key="6">
    <source>
        <dbReference type="RuleBase" id="RU003943"/>
    </source>
</evidence>
<dbReference type="InterPro" id="IPR001626">
    <property type="entry name" value="ABC_TroCD"/>
</dbReference>
<gene>
    <name evidence="8" type="ORF">DBT_2145</name>
</gene>
<keyword evidence="6" id="KW-0813">Transport</keyword>
<protein>
    <submittedName>
        <fullName evidence="8">Zinc ABC transporter, inner membrane permease protein ZnuB</fullName>
    </submittedName>
</protein>
<dbReference type="InterPro" id="IPR037294">
    <property type="entry name" value="ABC_BtuC-like"/>
</dbReference>
<keyword evidence="5 7" id="KW-0472">Membrane</keyword>